<evidence type="ECO:0000313" key="7">
    <source>
        <dbReference type="Proteomes" id="UP000186817"/>
    </source>
</evidence>
<keyword evidence="2" id="KW-0378">Hydrolase</keyword>
<evidence type="ECO:0000256" key="2">
    <source>
        <dbReference type="ARBA" id="ARBA00022801"/>
    </source>
</evidence>
<dbReference type="PANTHER" id="PTHR12304:SF4">
    <property type="entry name" value="URIDINE NUCLEOSIDASE"/>
    <property type="match status" value="1"/>
</dbReference>
<accession>A0A1Q9F2A9</accession>
<dbReference type="InterPro" id="IPR036452">
    <property type="entry name" value="Ribo_hydro-like"/>
</dbReference>
<comment type="similarity">
    <text evidence="1">Belongs to the IUNH family.</text>
</comment>
<dbReference type="SUPFAM" id="SSF53590">
    <property type="entry name" value="Nucleoside hydrolase"/>
    <property type="match status" value="1"/>
</dbReference>
<dbReference type="EMBL" id="LSRX01000023">
    <property type="protein sequence ID" value="OLQ13793.1"/>
    <property type="molecule type" value="Genomic_DNA"/>
</dbReference>
<dbReference type="Gene3D" id="3.90.245.10">
    <property type="entry name" value="Ribonucleoside hydrolase-like"/>
    <property type="match status" value="1"/>
</dbReference>
<dbReference type="GO" id="GO:0005829">
    <property type="term" value="C:cytosol"/>
    <property type="evidence" value="ECO:0007669"/>
    <property type="project" value="TreeGrafter"/>
</dbReference>
<dbReference type="InterPro" id="IPR023186">
    <property type="entry name" value="IUNH"/>
</dbReference>
<gene>
    <name evidence="6" type="ORF">AK812_SmicGene2154</name>
</gene>
<dbReference type="GO" id="GO:0008477">
    <property type="term" value="F:purine nucleosidase activity"/>
    <property type="evidence" value="ECO:0007669"/>
    <property type="project" value="TreeGrafter"/>
</dbReference>
<dbReference type="InterPro" id="IPR001910">
    <property type="entry name" value="Inosine/uridine_hydrolase_dom"/>
</dbReference>
<feature type="domain" description="Inosine/uridine-preferring nucleoside hydrolase" evidence="5">
    <location>
        <begin position="22"/>
        <end position="272"/>
    </location>
</feature>
<dbReference type="Pfam" id="PF01156">
    <property type="entry name" value="IU_nuc_hydro"/>
    <property type="match status" value="1"/>
</dbReference>
<dbReference type="PANTHER" id="PTHR12304">
    <property type="entry name" value="INOSINE-URIDINE PREFERRING NUCLEOSIDE HYDROLASE"/>
    <property type="match status" value="1"/>
</dbReference>
<keyword evidence="3" id="KW-0326">Glycosidase</keyword>
<dbReference type="OMA" id="MHIATEY"/>
<protein>
    <recommendedName>
        <fullName evidence="5">Inosine/uridine-preferring nucleoside hydrolase domain-containing protein</fullName>
    </recommendedName>
</protein>
<dbReference type="OrthoDB" id="417419at2759"/>
<sequence length="336" mass="36040">MLARVAAWASLCLLACAAPLRVILDTDIGDDIDDAWALSALLQDPRVDLRLVVTDSYSSVQRAEVLAKFLSMAGRLKDIPAIAIGPNTTGKALVMENWAGPGDLAQFPGTIHHSAADAIIREVSLAAQARVPVVLLVLSPCAAVAEALQRAPWLSQVASIHAMGGSIWHGNNGTGGPIAEWNVRADVASSRKLYAHLNVTAPLDVAGLAQIDGLQFRRLLQCQEYVPTVHALLQMFKTWLPRCPWPPVLDGPKGPASSVRSSVIYDAVAVSTLPFWSPKDLMDFQTLRVAIDDHGLTTPSAEGWEITAGVHWRSIHQWETSFAGLLCGANTTSLVV</sequence>
<name>A0A1Q9F2A9_SYMMI</name>
<evidence type="ECO:0000256" key="1">
    <source>
        <dbReference type="ARBA" id="ARBA00009176"/>
    </source>
</evidence>
<feature type="signal peptide" evidence="4">
    <location>
        <begin position="1"/>
        <end position="17"/>
    </location>
</feature>
<evidence type="ECO:0000256" key="3">
    <source>
        <dbReference type="ARBA" id="ARBA00023295"/>
    </source>
</evidence>
<keyword evidence="7" id="KW-1185">Reference proteome</keyword>
<evidence type="ECO:0000256" key="4">
    <source>
        <dbReference type="SAM" id="SignalP"/>
    </source>
</evidence>
<organism evidence="6 7">
    <name type="scientific">Symbiodinium microadriaticum</name>
    <name type="common">Dinoflagellate</name>
    <name type="synonym">Zooxanthella microadriatica</name>
    <dbReference type="NCBI Taxonomy" id="2951"/>
    <lineage>
        <taxon>Eukaryota</taxon>
        <taxon>Sar</taxon>
        <taxon>Alveolata</taxon>
        <taxon>Dinophyceae</taxon>
        <taxon>Suessiales</taxon>
        <taxon>Symbiodiniaceae</taxon>
        <taxon>Symbiodinium</taxon>
    </lineage>
</organism>
<dbReference type="Proteomes" id="UP000186817">
    <property type="component" value="Unassembled WGS sequence"/>
</dbReference>
<dbReference type="AlphaFoldDB" id="A0A1Q9F2A9"/>
<reference evidence="6 7" key="1">
    <citation type="submission" date="2016-02" db="EMBL/GenBank/DDBJ databases">
        <title>Genome analysis of coral dinoflagellate symbionts highlights evolutionary adaptations to a symbiotic lifestyle.</title>
        <authorList>
            <person name="Aranda M."/>
            <person name="Li Y."/>
            <person name="Liew Y.J."/>
            <person name="Baumgarten S."/>
            <person name="Simakov O."/>
            <person name="Wilson M."/>
            <person name="Piel J."/>
            <person name="Ashoor H."/>
            <person name="Bougouffa S."/>
            <person name="Bajic V.B."/>
            <person name="Ryu T."/>
            <person name="Ravasi T."/>
            <person name="Bayer T."/>
            <person name="Micklem G."/>
            <person name="Kim H."/>
            <person name="Bhak J."/>
            <person name="Lajeunesse T.C."/>
            <person name="Voolstra C.R."/>
        </authorList>
    </citation>
    <scope>NUCLEOTIDE SEQUENCE [LARGE SCALE GENOMIC DNA]</scope>
    <source>
        <strain evidence="6 7">CCMP2467</strain>
    </source>
</reference>
<evidence type="ECO:0000313" key="6">
    <source>
        <dbReference type="EMBL" id="OLQ13793.1"/>
    </source>
</evidence>
<evidence type="ECO:0000259" key="5">
    <source>
        <dbReference type="Pfam" id="PF01156"/>
    </source>
</evidence>
<feature type="chain" id="PRO_5012232261" description="Inosine/uridine-preferring nucleoside hydrolase domain-containing protein" evidence="4">
    <location>
        <begin position="18"/>
        <end position="336"/>
    </location>
</feature>
<keyword evidence="4" id="KW-0732">Signal</keyword>
<proteinExistence type="inferred from homology"/>
<dbReference type="GO" id="GO:0006152">
    <property type="term" value="P:purine nucleoside catabolic process"/>
    <property type="evidence" value="ECO:0007669"/>
    <property type="project" value="TreeGrafter"/>
</dbReference>
<comment type="caution">
    <text evidence="6">The sequence shown here is derived from an EMBL/GenBank/DDBJ whole genome shotgun (WGS) entry which is preliminary data.</text>
</comment>